<evidence type="ECO:0000313" key="1">
    <source>
        <dbReference type="EMBL" id="BAT97492.1"/>
    </source>
</evidence>
<organism evidence="1 2">
    <name type="scientific">Vigna angularis var. angularis</name>
    <dbReference type="NCBI Taxonomy" id="157739"/>
    <lineage>
        <taxon>Eukaryota</taxon>
        <taxon>Viridiplantae</taxon>
        <taxon>Streptophyta</taxon>
        <taxon>Embryophyta</taxon>
        <taxon>Tracheophyta</taxon>
        <taxon>Spermatophyta</taxon>
        <taxon>Magnoliopsida</taxon>
        <taxon>eudicotyledons</taxon>
        <taxon>Gunneridae</taxon>
        <taxon>Pentapetalae</taxon>
        <taxon>rosids</taxon>
        <taxon>fabids</taxon>
        <taxon>Fabales</taxon>
        <taxon>Fabaceae</taxon>
        <taxon>Papilionoideae</taxon>
        <taxon>50 kb inversion clade</taxon>
        <taxon>NPAAA clade</taxon>
        <taxon>indigoferoid/millettioid clade</taxon>
        <taxon>Phaseoleae</taxon>
        <taxon>Vigna</taxon>
    </lineage>
</organism>
<keyword evidence="2" id="KW-1185">Reference proteome</keyword>
<proteinExistence type="predicted"/>
<dbReference type="EMBL" id="AP015042">
    <property type="protein sequence ID" value="BAT97492.1"/>
    <property type="molecule type" value="Genomic_DNA"/>
</dbReference>
<dbReference type="AlphaFoldDB" id="A0A0S3SXA5"/>
<dbReference type="Proteomes" id="UP000291084">
    <property type="component" value="Chromosome 9"/>
</dbReference>
<name>A0A0S3SXA5_PHAAN</name>
<reference evidence="1 2" key="1">
    <citation type="journal article" date="2015" name="Sci. Rep.">
        <title>The power of single molecule real-time sequencing technology in the de novo assembly of a eukaryotic genome.</title>
        <authorList>
            <person name="Sakai H."/>
            <person name="Naito K."/>
            <person name="Ogiso-Tanaka E."/>
            <person name="Takahashi Y."/>
            <person name="Iseki K."/>
            <person name="Muto C."/>
            <person name="Satou K."/>
            <person name="Teruya K."/>
            <person name="Shiroma A."/>
            <person name="Shimoji M."/>
            <person name="Hirano T."/>
            <person name="Itoh T."/>
            <person name="Kaga A."/>
            <person name="Tomooka N."/>
        </authorList>
    </citation>
    <scope>NUCLEOTIDE SEQUENCE [LARGE SCALE GENOMIC DNA]</scope>
    <source>
        <strain evidence="2">cv. Shumari</strain>
    </source>
</reference>
<protein>
    <submittedName>
        <fullName evidence="1">Uncharacterized protein</fullName>
    </submittedName>
</protein>
<accession>A0A0S3SXA5</accession>
<evidence type="ECO:0000313" key="2">
    <source>
        <dbReference type="Proteomes" id="UP000291084"/>
    </source>
</evidence>
<gene>
    <name evidence="1" type="primary">Vigan.09G094900</name>
    <name evidence="1" type="ORF">VIGAN_09094900</name>
</gene>
<feature type="non-terminal residue" evidence="1">
    <location>
        <position position="1"/>
    </location>
</feature>
<sequence>QYTHFSLQRFLRLQQRYLGRAREARHRLPLRTRARALPRVSLVGEFLHGNNRDYLSGESSAAGAVKLLVELVAEEGSGIGDKAMVLLNSWRGLRRERRRSRKNVV</sequence>